<dbReference type="OrthoDB" id="6354170at2759"/>
<evidence type="ECO:0000313" key="2">
    <source>
        <dbReference type="EnsemblMetazoa" id="CLYHEMP018505.1"/>
    </source>
</evidence>
<keyword evidence="1" id="KW-0732">Signal</keyword>
<sequence length="199" mass="22226">MNTICVTLSLICIVAAISAERCEDKYPEKCYQQVVVGINGEKRRCGSGDFYWNVCPKSCGACGPSKRENTKRSCDCDNVTPDCEDYCLMEQFCDSACKQGLAGPECNCPDHPIGKREAHAKRNNVKRECDCHDFDWDLITPDCEDYCVFQEFCSEACIEGIGGPECGCPGHPIGKRGVMAGKYRRTMMARIMKEKRNSK</sequence>
<dbReference type="RefSeq" id="XP_066928236.1">
    <property type="nucleotide sequence ID" value="XM_067072135.1"/>
</dbReference>
<dbReference type="GeneID" id="136815690"/>
<feature type="signal peptide" evidence="1">
    <location>
        <begin position="1"/>
        <end position="19"/>
    </location>
</feature>
<protein>
    <submittedName>
        <fullName evidence="2">Uncharacterized protein</fullName>
    </submittedName>
</protein>
<accession>A0A7M5X6Z9</accession>
<organism evidence="2 3">
    <name type="scientific">Clytia hemisphaerica</name>
    <dbReference type="NCBI Taxonomy" id="252671"/>
    <lineage>
        <taxon>Eukaryota</taxon>
        <taxon>Metazoa</taxon>
        <taxon>Cnidaria</taxon>
        <taxon>Hydrozoa</taxon>
        <taxon>Hydroidolina</taxon>
        <taxon>Leptothecata</taxon>
        <taxon>Obeliida</taxon>
        <taxon>Clytiidae</taxon>
        <taxon>Clytia</taxon>
    </lineage>
</organism>
<evidence type="ECO:0000313" key="3">
    <source>
        <dbReference type="Proteomes" id="UP000594262"/>
    </source>
</evidence>
<dbReference type="EnsemblMetazoa" id="CLYHEMT018505.1">
    <property type="protein sequence ID" value="CLYHEMP018505.1"/>
    <property type="gene ID" value="CLYHEMG018505"/>
</dbReference>
<evidence type="ECO:0000256" key="1">
    <source>
        <dbReference type="SAM" id="SignalP"/>
    </source>
</evidence>
<keyword evidence="3" id="KW-1185">Reference proteome</keyword>
<proteinExistence type="predicted"/>
<reference evidence="2" key="1">
    <citation type="submission" date="2021-01" db="UniProtKB">
        <authorList>
            <consortium name="EnsemblMetazoa"/>
        </authorList>
    </citation>
    <scope>IDENTIFICATION</scope>
</reference>
<dbReference type="AlphaFoldDB" id="A0A7M5X6Z9"/>
<dbReference type="Proteomes" id="UP000594262">
    <property type="component" value="Unplaced"/>
</dbReference>
<feature type="chain" id="PRO_5029508860" evidence="1">
    <location>
        <begin position="20"/>
        <end position="199"/>
    </location>
</feature>
<name>A0A7M5X6Z9_9CNID</name>